<dbReference type="AlphaFoldDB" id="A0A8S3G6I5"/>
<sequence length="198" mass="22010">SSSSSSSSSSATNQIANGYSLSNDNSNNPVVDHNANSNGCSTKSTDIIDSMEYDGYADSTHTTMDMETMSSDVQRKPTRKEDDQLLVRILQFGRELHALKQQLTIEHGENQQNDKMLQDAFSLLAYSDPKLSPLAHLLEPSQRENVSSAVNSAILEAHDMPRHPALEVLVGYLHECDKLMHKNNIPDCAFIDLNKYLR</sequence>
<evidence type="ECO:0000313" key="5">
    <source>
        <dbReference type="Proteomes" id="UP000681720"/>
    </source>
</evidence>
<dbReference type="EMBL" id="CAJOBH010226000">
    <property type="protein sequence ID" value="CAF5050628.1"/>
    <property type="molecule type" value="Genomic_DNA"/>
</dbReference>
<dbReference type="InterPro" id="IPR013144">
    <property type="entry name" value="CRA_dom"/>
</dbReference>
<organism evidence="4 5">
    <name type="scientific">Rotaria magnacalcarata</name>
    <dbReference type="NCBI Taxonomy" id="392030"/>
    <lineage>
        <taxon>Eukaryota</taxon>
        <taxon>Metazoa</taxon>
        <taxon>Spiralia</taxon>
        <taxon>Gnathifera</taxon>
        <taxon>Rotifera</taxon>
        <taxon>Eurotatoria</taxon>
        <taxon>Bdelloidea</taxon>
        <taxon>Philodinida</taxon>
        <taxon>Philodinidae</taxon>
        <taxon>Rotaria</taxon>
    </lineage>
</organism>
<accession>A0A8S3G6I5</accession>
<feature type="domain" description="CRA" evidence="2">
    <location>
        <begin position="84"/>
        <end position="186"/>
    </location>
</feature>
<feature type="compositionally biased region" description="Low complexity" evidence="1">
    <location>
        <begin position="1"/>
        <end position="10"/>
    </location>
</feature>
<feature type="non-terminal residue" evidence="4">
    <location>
        <position position="1"/>
    </location>
</feature>
<evidence type="ECO:0000256" key="1">
    <source>
        <dbReference type="SAM" id="MobiDB-lite"/>
    </source>
</evidence>
<dbReference type="InterPro" id="IPR050618">
    <property type="entry name" value="Ubq-SigPath_Reg"/>
</dbReference>
<dbReference type="Proteomes" id="UP000681967">
    <property type="component" value="Unassembled WGS sequence"/>
</dbReference>
<dbReference type="PANTHER" id="PTHR12864">
    <property type="entry name" value="RAN BINDING PROTEIN 9-RELATED"/>
    <property type="match status" value="1"/>
</dbReference>
<reference evidence="4" key="1">
    <citation type="submission" date="2021-02" db="EMBL/GenBank/DDBJ databases">
        <authorList>
            <person name="Nowell W R."/>
        </authorList>
    </citation>
    <scope>NUCLEOTIDE SEQUENCE</scope>
</reference>
<dbReference type="Proteomes" id="UP000681720">
    <property type="component" value="Unassembled WGS sequence"/>
</dbReference>
<name>A0A8S3G6I5_9BILA</name>
<dbReference type="Pfam" id="PF10607">
    <property type="entry name" value="CTLH"/>
    <property type="match status" value="1"/>
</dbReference>
<dbReference type="EMBL" id="CAJOBJ010294702">
    <property type="protein sequence ID" value="CAF5156919.1"/>
    <property type="molecule type" value="Genomic_DNA"/>
</dbReference>
<comment type="caution">
    <text evidence="4">The sequence shown here is derived from an EMBL/GenBank/DDBJ whole genome shotgun (WGS) entry which is preliminary data.</text>
</comment>
<protein>
    <recommendedName>
        <fullName evidence="2">CRA domain-containing protein</fullName>
    </recommendedName>
</protein>
<proteinExistence type="predicted"/>
<evidence type="ECO:0000259" key="2">
    <source>
        <dbReference type="SMART" id="SM00757"/>
    </source>
</evidence>
<feature type="region of interest" description="Disordered" evidence="1">
    <location>
        <begin position="1"/>
        <end position="43"/>
    </location>
</feature>
<feature type="compositionally biased region" description="Polar residues" evidence="1">
    <location>
        <begin position="11"/>
        <end position="43"/>
    </location>
</feature>
<evidence type="ECO:0000313" key="4">
    <source>
        <dbReference type="EMBL" id="CAF5156919.1"/>
    </source>
</evidence>
<evidence type="ECO:0000313" key="3">
    <source>
        <dbReference type="EMBL" id="CAF5050628.1"/>
    </source>
</evidence>
<dbReference type="SMART" id="SM00757">
    <property type="entry name" value="CRA"/>
    <property type="match status" value="1"/>
</dbReference>
<gene>
    <name evidence="3" type="ORF">BYL167_LOCUS58027</name>
    <name evidence="4" type="ORF">GIL414_LOCUS65472</name>
</gene>
<dbReference type="InterPro" id="IPR024964">
    <property type="entry name" value="CTLH/CRA"/>
</dbReference>